<dbReference type="AlphaFoldDB" id="A0A383AAU8"/>
<name>A0A383AAU8_9ZZZZ</name>
<gene>
    <name evidence="1" type="ORF">METZ01_LOCUS457062</name>
</gene>
<reference evidence="1" key="1">
    <citation type="submission" date="2018-05" db="EMBL/GenBank/DDBJ databases">
        <authorList>
            <person name="Lanie J.A."/>
            <person name="Ng W.-L."/>
            <person name="Kazmierczak K.M."/>
            <person name="Andrzejewski T.M."/>
            <person name="Davidsen T.M."/>
            <person name="Wayne K.J."/>
            <person name="Tettelin H."/>
            <person name="Glass J.I."/>
            <person name="Rusch D."/>
            <person name="Podicherti R."/>
            <person name="Tsui H.-C.T."/>
            <person name="Winkler M.E."/>
        </authorList>
    </citation>
    <scope>NUCLEOTIDE SEQUENCE</scope>
</reference>
<sequence length="230" mass="26929">MRKITFLISFFVVLNYSFSQNLENKITKFSFESEIYLQELDEFINSSKNKDLAKVISEFKNNIQTQKFSTACIKQIIEISNTMLANRLRVNPHFSYFFNAINSFSSQENVLNKFSNWLNISNELLERSTTKRLMHFFVFTADFLSTGALRNSRAIKWYCSSMDYTFEVSLGHPYINFDKEVTLSCSSQGSTINIYKVKGKFWPFNYNWEGYSGLIDWQKAGFHQDSVYAI</sequence>
<proteinExistence type="predicted"/>
<organism evidence="1">
    <name type="scientific">marine metagenome</name>
    <dbReference type="NCBI Taxonomy" id="408172"/>
    <lineage>
        <taxon>unclassified sequences</taxon>
        <taxon>metagenomes</taxon>
        <taxon>ecological metagenomes</taxon>
    </lineage>
</organism>
<accession>A0A383AAU8</accession>
<dbReference type="EMBL" id="UINC01190182">
    <property type="protein sequence ID" value="SVE04208.1"/>
    <property type="molecule type" value="Genomic_DNA"/>
</dbReference>
<protein>
    <submittedName>
        <fullName evidence="1">Uncharacterized protein</fullName>
    </submittedName>
</protein>
<evidence type="ECO:0000313" key="1">
    <source>
        <dbReference type="EMBL" id="SVE04208.1"/>
    </source>
</evidence>
<feature type="non-terminal residue" evidence="1">
    <location>
        <position position="230"/>
    </location>
</feature>